<dbReference type="Proteomes" id="UP000551878">
    <property type="component" value="Unassembled WGS sequence"/>
</dbReference>
<dbReference type="EMBL" id="JACHHB010000009">
    <property type="protein sequence ID" value="MBB5173940.1"/>
    <property type="molecule type" value="Genomic_DNA"/>
</dbReference>
<organism evidence="1 2">
    <name type="scientific">Texcoconibacillus texcoconensis</name>
    <dbReference type="NCBI Taxonomy" id="1095777"/>
    <lineage>
        <taxon>Bacteria</taxon>
        <taxon>Bacillati</taxon>
        <taxon>Bacillota</taxon>
        <taxon>Bacilli</taxon>
        <taxon>Bacillales</taxon>
        <taxon>Bacillaceae</taxon>
        <taxon>Texcoconibacillus</taxon>
    </lineage>
</organism>
<proteinExistence type="predicted"/>
<dbReference type="NCBIfam" id="TIGR02856">
    <property type="entry name" value="spore_yqfC"/>
    <property type="match status" value="1"/>
</dbReference>
<gene>
    <name evidence="1" type="ORF">HNQ41_002130</name>
</gene>
<dbReference type="Gene3D" id="2.60.40.2000">
    <property type="match status" value="1"/>
</dbReference>
<sequence>MKRFRKWIEQWMGEQFDLPSDIMMDLPRVTMIGNLHIYIENHRGLVRFTNEEVILRFKGGWLYVRGSDFVIKMILPEEILIEGTIHDVVYDIND</sequence>
<dbReference type="AlphaFoldDB" id="A0A840QRG6"/>
<evidence type="ECO:0000313" key="2">
    <source>
        <dbReference type="Proteomes" id="UP000551878"/>
    </source>
</evidence>
<dbReference type="Pfam" id="PF07873">
    <property type="entry name" value="YabP"/>
    <property type="match status" value="1"/>
</dbReference>
<name>A0A840QRG6_9BACI</name>
<evidence type="ECO:0000313" key="1">
    <source>
        <dbReference type="EMBL" id="MBB5173940.1"/>
    </source>
</evidence>
<dbReference type="InterPro" id="IPR022476">
    <property type="entry name" value="Spore_YabP/YqfC"/>
</dbReference>
<accession>A0A840QRG6</accession>
<keyword evidence="2" id="KW-1185">Reference proteome</keyword>
<comment type="caution">
    <text evidence="1">The sequence shown here is derived from an EMBL/GenBank/DDBJ whole genome shotgun (WGS) entry which is preliminary data.</text>
</comment>
<dbReference type="InterPro" id="IPR038705">
    <property type="entry name" value="YabP_sf"/>
</dbReference>
<reference evidence="1 2" key="1">
    <citation type="submission" date="2020-08" db="EMBL/GenBank/DDBJ databases">
        <title>Genomic Encyclopedia of Type Strains, Phase IV (KMG-IV): sequencing the most valuable type-strain genomes for metagenomic binning, comparative biology and taxonomic classification.</title>
        <authorList>
            <person name="Goeker M."/>
        </authorList>
    </citation>
    <scope>NUCLEOTIDE SEQUENCE [LARGE SCALE GENOMIC DNA]</scope>
    <source>
        <strain evidence="1 2">DSM 24696</strain>
    </source>
</reference>
<protein>
    <submittedName>
        <fullName evidence="1">Sporulation protein YqfC</fullName>
    </submittedName>
</protein>
<dbReference type="InterPro" id="IPR022477">
    <property type="entry name" value="Spore_YqfC"/>
</dbReference>